<comment type="caution">
    <text evidence="2">The sequence shown here is derived from an EMBL/GenBank/DDBJ whole genome shotgun (WGS) entry which is preliminary data.</text>
</comment>
<evidence type="ECO:0000256" key="1">
    <source>
        <dbReference type="SAM" id="SignalP"/>
    </source>
</evidence>
<gene>
    <name evidence="2" type="ORF">GDO54_017852</name>
</gene>
<evidence type="ECO:0000313" key="2">
    <source>
        <dbReference type="EMBL" id="DBA21156.1"/>
    </source>
</evidence>
<feature type="chain" id="PRO_5043718918" description="Secreted protein" evidence="1">
    <location>
        <begin position="17"/>
        <end position="82"/>
    </location>
</feature>
<dbReference type="EMBL" id="DYDO01000007">
    <property type="protein sequence ID" value="DBA21156.1"/>
    <property type="molecule type" value="Genomic_DNA"/>
</dbReference>
<name>A0AAV3A9V1_PYXAD</name>
<feature type="signal peptide" evidence="1">
    <location>
        <begin position="1"/>
        <end position="16"/>
    </location>
</feature>
<keyword evidence="3" id="KW-1185">Reference proteome</keyword>
<dbReference type="AlphaFoldDB" id="A0AAV3A9V1"/>
<evidence type="ECO:0008006" key="4">
    <source>
        <dbReference type="Google" id="ProtNLM"/>
    </source>
</evidence>
<keyword evidence="1" id="KW-0732">Signal</keyword>
<protein>
    <recommendedName>
        <fullName evidence="4">Secreted protein</fullName>
    </recommendedName>
</protein>
<sequence length="82" mass="9515">MHLWQFLLWLSNCCFPFRDRTAQKPHKNTTEVQFSVSRCLLGATNHASLKGDQNIFFSFTEKEQSHLYIYSVGIVKAHIGKL</sequence>
<dbReference type="Proteomes" id="UP001181693">
    <property type="component" value="Unassembled WGS sequence"/>
</dbReference>
<organism evidence="2 3">
    <name type="scientific">Pyxicephalus adspersus</name>
    <name type="common">African bullfrog</name>
    <dbReference type="NCBI Taxonomy" id="30357"/>
    <lineage>
        <taxon>Eukaryota</taxon>
        <taxon>Metazoa</taxon>
        <taxon>Chordata</taxon>
        <taxon>Craniata</taxon>
        <taxon>Vertebrata</taxon>
        <taxon>Euteleostomi</taxon>
        <taxon>Amphibia</taxon>
        <taxon>Batrachia</taxon>
        <taxon>Anura</taxon>
        <taxon>Neobatrachia</taxon>
        <taxon>Ranoidea</taxon>
        <taxon>Pyxicephalidae</taxon>
        <taxon>Pyxicephalinae</taxon>
        <taxon>Pyxicephalus</taxon>
    </lineage>
</organism>
<reference evidence="2" key="1">
    <citation type="thesis" date="2020" institute="ProQuest LLC" country="789 East Eisenhower Parkway, Ann Arbor, MI, USA">
        <title>Comparative Genomics and Chromosome Evolution.</title>
        <authorList>
            <person name="Mudd A.B."/>
        </authorList>
    </citation>
    <scope>NUCLEOTIDE SEQUENCE</scope>
    <source>
        <strain evidence="2">1538</strain>
        <tissue evidence="2">Blood</tissue>
    </source>
</reference>
<evidence type="ECO:0000313" key="3">
    <source>
        <dbReference type="Proteomes" id="UP001181693"/>
    </source>
</evidence>
<proteinExistence type="predicted"/>
<accession>A0AAV3A9V1</accession>